<dbReference type="AlphaFoldDB" id="A0A9Q0RX02"/>
<dbReference type="GO" id="GO:0001522">
    <property type="term" value="P:pseudouridine synthesis"/>
    <property type="evidence" value="ECO:0007669"/>
    <property type="project" value="InterPro"/>
</dbReference>
<evidence type="ECO:0000256" key="1">
    <source>
        <dbReference type="ARBA" id="ARBA00008999"/>
    </source>
</evidence>
<evidence type="ECO:0000259" key="2">
    <source>
        <dbReference type="Pfam" id="PF01509"/>
    </source>
</evidence>
<dbReference type="Pfam" id="PF01509">
    <property type="entry name" value="TruB_N"/>
    <property type="match status" value="1"/>
</dbReference>
<keyword evidence="4" id="KW-1185">Reference proteome</keyword>
<dbReference type="InterPro" id="IPR002501">
    <property type="entry name" value="PsdUridine_synth_N"/>
</dbReference>
<sequence length="323" mass="36365">MQHSKLVRIKDSSVVWNCLNGVINVFKPVGISVNNVKCSILGNLCKDLNSLETRPPRDRVLISSKNPEDNEPRNDEYKVEVVTDWSDHVLAAGQRHQICDFKFNSCHLSRFSSGVLLVGLNGGTRQIHKIKSNRLIRVYHVTGELGKSTENNFPDSVIIARAHVSHIWPDKMTSVLSSMQASHQKKMFEFCGVDIQSNAAFEIAKKGLIRPTNDSFPIPVLYGIKCVKFERPKFTVEIHAINEDTAYLGQLIQEIGLQLRSVAHCTGIRCIRYGHFTVEDSLLRGNWHLQNILSNMAMCRKIIGEHPSIIKQKNIELANASSQ</sequence>
<feature type="domain" description="Pseudouridine synthase II N-terminal" evidence="2">
    <location>
        <begin position="110"/>
        <end position="240"/>
    </location>
</feature>
<dbReference type="GO" id="GO:0006396">
    <property type="term" value="P:RNA processing"/>
    <property type="evidence" value="ECO:0007669"/>
    <property type="project" value="InterPro"/>
</dbReference>
<dbReference type="SUPFAM" id="SSF55120">
    <property type="entry name" value="Pseudouridine synthase"/>
    <property type="match status" value="1"/>
</dbReference>
<dbReference type="PANTHER" id="PTHR13195">
    <property type="entry name" value="PSEUDOURIDINE SYNTHASE-RELATED"/>
    <property type="match status" value="1"/>
</dbReference>
<dbReference type="PANTHER" id="PTHR13195:SF0">
    <property type="entry name" value="PSEUDOURIDYLATE SYNTHASE TRUB2, MITOCHONDRIAL"/>
    <property type="match status" value="1"/>
</dbReference>
<gene>
    <name evidence="3" type="primary">Trub2</name>
    <name evidence="3" type="ORF">Bhyg_14147</name>
</gene>
<reference evidence="3" key="1">
    <citation type="submission" date="2022-07" db="EMBL/GenBank/DDBJ databases">
        <authorList>
            <person name="Trinca V."/>
            <person name="Uliana J.V.C."/>
            <person name="Torres T.T."/>
            <person name="Ward R.J."/>
            <person name="Monesi N."/>
        </authorList>
    </citation>
    <scope>NUCLEOTIDE SEQUENCE</scope>
    <source>
        <strain evidence="3">HSMRA1968</strain>
        <tissue evidence="3">Whole embryos</tissue>
    </source>
</reference>
<accession>A0A9Q0RX02</accession>
<comment type="similarity">
    <text evidence="1">Belongs to the pseudouridine synthase TruB family.</text>
</comment>
<organism evidence="3 4">
    <name type="scientific">Pseudolycoriella hygida</name>
    <dbReference type="NCBI Taxonomy" id="35572"/>
    <lineage>
        <taxon>Eukaryota</taxon>
        <taxon>Metazoa</taxon>
        <taxon>Ecdysozoa</taxon>
        <taxon>Arthropoda</taxon>
        <taxon>Hexapoda</taxon>
        <taxon>Insecta</taxon>
        <taxon>Pterygota</taxon>
        <taxon>Neoptera</taxon>
        <taxon>Endopterygota</taxon>
        <taxon>Diptera</taxon>
        <taxon>Nematocera</taxon>
        <taxon>Sciaroidea</taxon>
        <taxon>Sciaridae</taxon>
        <taxon>Pseudolycoriella</taxon>
    </lineage>
</organism>
<proteinExistence type="inferred from homology"/>
<evidence type="ECO:0000313" key="4">
    <source>
        <dbReference type="Proteomes" id="UP001151699"/>
    </source>
</evidence>
<dbReference type="Gene3D" id="3.30.2350.10">
    <property type="entry name" value="Pseudouridine synthase"/>
    <property type="match status" value="1"/>
</dbReference>
<dbReference type="OrthoDB" id="9995526at2759"/>
<dbReference type="InterPro" id="IPR039048">
    <property type="entry name" value="Trub2"/>
</dbReference>
<dbReference type="GO" id="GO:0003723">
    <property type="term" value="F:RNA binding"/>
    <property type="evidence" value="ECO:0007669"/>
    <property type="project" value="InterPro"/>
</dbReference>
<comment type="caution">
    <text evidence="3">The sequence shown here is derived from an EMBL/GenBank/DDBJ whole genome shotgun (WGS) entry which is preliminary data.</text>
</comment>
<name>A0A9Q0RX02_9DIPT</name>
<dbReference type="GO" id="GO:0009982">
    <property type="term" value="F:pseudouridine synthase activity"/>
    <property type="evidence" value="ECO:0007669"/>
    <property type="project" value="InterPro"/>
</dbReference>
<evidence type="ECO:0000313" key="3">
    <source>
        <dbReference type="EMBL" id="KAJ6635561.1"/>
    </source>
</evidence>
<dbReference type="InterPro" id="IPR020103">
    <property type="entry name" value="PsdUridine_synth_cat_dom_sf"/>
</dbReference>
<dbReference type="EMBL" id="WJQU01000004">
    <property type="protein sequence ID" value="KAJ6635561.1"/>
    <property type="molecule type" value="Genomic_DNA"/>
</dbReference>
<dbReference type="Proteomes" id="UP001151699">
    <property type="component" value="Chromosome C"/>
</dbReference>
<protein>
    <submittedName>
        <fullName evidence="3">Mitochondrial mRNA pseudouridine synthase Trub2</fullName>
    </submittedName>
</protein>